<organism evidence="4 5">
    <name type="scientific">Diploptera punctata</name>
    <name type="common">Pacific beetle cockroach</name>
    <dbReference type="NCBI Taxonomy" id="6984"/>
    <lineage>
        <taxon>Eukaryota</taxon>
        <taxon>Metazoa</taxon>
        <taxon>Ecdysozoa</taxon>
        <taxon>Arthropoda</taxon>
        <taxon>Hexapoda</taxon>
        <taxon>Insecta</taxon>
        <taxon>Pterygota</taxon>
        <taxon>Neoptera</taxon>
        <taxon>Polyneoptera</taxon>
        <taxon>Dictyoptera</taxon>
        <taxon>Blattodea</taxon>
        <taxon>Blaberoidea</taxon>
        <taxon>Blaberidae</taxon>
        <taxon>Diplopterinae</taxon>
        <taxon>Diploptera</taxon>
    </lineage>
</organism>
<dbReference type="InterPro" id="IPR038898">
    <property type="entry name" value="BROX"/>
</dbReference>
<evidence type="ECO:0000313" key="4">
    <source>
        <dbReference type="EMBL" id="KAJ9588350.1"/>
    </source>
</evidence>
<dbReference type="PANTHER" id="PTHR23032:SF13">
    <property type="entry name" value="BRO1 DOMAIN-CONTAINING PROTEIN BROX"/>
    <property type="match status" value="1"/>
</dbReference>
<dbReference type="SMART" id="SM01041">
    <property type="entry name" value="BRO1"/>
    <property type="match status" value="1"/>
</dbReference>
<comment type="caution">
    <text evidence="4">The sequence shown here is derived from an EMBL/GenBank/DDBJ whole genome shotgun (WGS) entry which is preliminary data.</text>
</comment>
<feature type="compositionally biased region" description="Basic and acidic residues" evidence="2">
    <location>
        <begin position="401"/>
        <end position="410"/>
    </location>
</feature>
<dbReference type="PROSITE" id="PS51180">
    <property type="entry name" value="BRO1"/>
    <property type="match status" value="1"/>
</dbReference>
<proteinExistence type="inferred from homology"/>
<dbReference type="PANTHER" id="PTHR23032">
    <property type="entry name" value="BRO1 DOMAIN-CONTAINING PROTEIN BROX"/>
    <property type="match status" value="1"/>
</dbReference>
<dbReference type="Proteomes" id="UP001233999">
    <property type="component" value="Unassembled WGS sequence"/>
</dbReference>
<reference evidence="4" key="2">
    <citation type="submission" date="2023-05" db="EMBL/GenBank/DDBJ databases">
        <authorList>
            <person name="Fouks B."/>
        </authorList>
    </citation>
    <scope>NUCLEOTIDE SEQUENCE</scope>
    <source>
        <strain evidence="4">Stay&amp;Tobe</strain>
        <tissue evidence="4">Testes</tissue>
    </source>
</reference>
<dbReference type="InterPro" id="IPR004328">
    <property type="entry name" value="BRO1_dom"/>
</dbReference>
<dbReference type="AlphaFoldDB" id="A0AAD7ZWQ6"/>
<evidence type="ECO:0000256" key="1">
    <source>
        <dbReference type="ARBA" id="ARBA00008901"/>
    </source>
</evidence>
<reference evidence="4" key="1">
    <citation type="journal article" date="2023" name="IScience">
        <title>Live-bearing cockroach genome reveals convergent evolutionary mechanisms linked to viviparity in insects and beyond.</title>
        <authorList>
            <person name="Fouks B."/>
            <person name="Harrison M.C."/>
            <person name="Mikhailova A.A."/>
            <person name="Marchal E."/>
            <person name="English S."/>
            <person name="Carruthers M."/>
            <person name="Jennings E.C."/>
            <person name="Chiamaka E.L."/>
            <person name="Frigard R.A."/>
            <person name="Pippel M."/>
            <person name="Attardo G.M."/>
            <person name="Benoit J.B."/>
            <person name="Bornberg-Bauer E."/>
            <person name="Tobe S.S."/>
        </authorList>
    </citation>
    <scope>NUCLEOTIDE SEQUENCE</scope>
    <source>
        <strain evidence="4">Stay&amp;Tobe</strain>
    </source>
</reference>
<accession>A0AAD7ZWQ6</accession>
<feature type="domain" description="BRO1" evidence="3">
    <location>
        <begin position="1"/>
        <end position="418"/>
    </location>
</feature>
<dbReference type="InterPro" id="IPR038499">
    <property type="entry name" value="BRO1_sf"/>
</dbReference>
<feature type="region of interest" description="Disordered" evidence="2">
    <location>
        <begin position="376"/>
        <end position="418"/>
    </location>
</feature>
<protein>
    <recommendedName>
        <fullName evidence="3">BRO1 domain-containing protein</fullName>
    </recommendedName>
</protein>
<evidence type="ECO:0000256" key="2">
    <source>
        <dbReference type="SAM" id="MobiDB-lite"/>
    </source>
</evidence>
<name>A0AAD7ZWQ6_DIPPU</name>
<gene>
    <name evidence="4" type="ORF">L9F63_018276</name>
</gene>
<evidence type="ECO:0000313" key="5">
    <source>
        <dbReference type="Proteomes" id="UP001233999"/>
    </source>
</evidence>
<dbReference type="EMBL" id="JASPKZ010005686">
    <property type="protein sequence ID" value="KAJ9588350.1"/>
    <property type="molecule type" value="Genomic_DNA"/>
</dbReference>
<comment type="similarity">
    <text evidence="1">Belongs to the BROX family.</text>
</comment>
<keyword evidence="5" id="KW-1185">Reference proteome</keyword>
<dbReference type="Pfam" id="PF03097">
    <property type="entry name" value="BRO1"/>
    <property type="match status" value="1"/>
</dbReference>
<dbReference type="Gene3D" id="1.25.40.280">
    <property type="entry name" value="alix/aip1 like domains"/>
    <property type="match status" value="1"/>
</dbReference>
<sequence length="418" mass="46533">MAIWFHRNVLKATTHVNFDIVMVSGDPNAIKICSDLKACRRRLLELLPDPNHTPDMIDSVFNMYFSLLHGLLYVPGEETPSKLRYSLLFKWTHSLLGSTPQIQQDCMFEAANITCNVAIWFMKHAALIASKDDITMDEAKDVHTSLRKAAGIFKLVLDEFSPKLTERQKEAGDLDARVTDAYMKQCTAEAQEVTVARAIELNHNPGLISALANETNKLFLDAARVIEPLGAVSSQWTKYLQLKALVYQAYAYCYCGENVLTQDKCGEAIRALQESQACYNKAMELCKEYAKTKGPARKIHPENHSFFKRLAPKVKITLDKCERENGFIYHQKVPADPPELELKATYGLVSPNDISLSNISPLWTPVSYAAFSGPKVNPKDPANSNAAAKVEGDLPPVPEVKIPESSKEPKTSSGCVLQ</sequence>
<evidence type="ECO:0000259" key="3">
    <source>
        <dbReference type="PROSITE" id="PS51180"/>
    </source>
</evidence>